<protein>
    <submittedName>
        <fullName evidence="7">Two-component sensor histidine kinase</fullName>
    </submittedName>
</protein>
<organism evidence="7 8">
    <name type="scientific">Microbispora corallina</name>
    <dbReference type="NCBI Taxonomy" id="83302"/>
    <lineage>
        <taxon>Bacteria</taxon>
        <taxon>Bacillati</taxon>
        <taxon>Actinomycetota</taxon>
        <taxon>Actinomycetes</taxon>
        <taxon>Streptosporangiales</taxon>
        <taxon>Streptosporangiaceae</taxon>
        <taxon>Microbispora</taxon>
    </lineage>
</organism>
<evidence type="ECO:0000313" key="8">
    <source>
        <dbReference type="Proteomes" id="UP000603904"/>
    </source>
</evidence>
<evidence type="ECO:0000259" key="5">
    <source>
        <dbReference type="Pfam" id="PF02518"/>
    </source>
</evidence>
<dbReference type="InterPro" id="IPR011712">
    <property type="entry name" value="Sig_transdc_His_kin_sub3_dim/P"/>
</dbReference>
<keyword evidence="4" id="KW-0472">Membrane</keyword>
<dbReference type="PANTHER" id="PTHR24421:SF63">
    <property type="entry name" value="SENSOR HISTIDINE KINASE DESK"/>
    <property type="match status" value="1"/>
</dbReference>
<feature type="domain" description="Signal transduction histidine kinase subgroup 3 dimerisation and phosphoacceptor" evidence="6">
    <location>
        <begin position="184"/>
        <end position="249"/>
    </location>
</feature>
<dbReference type="Pfam" id="PF02518">
    <property type="entry name" value="HATPase_c"/>
    <property type="match status" value="1"/>
</dbReference>
<reference evidence="7 8" key="1">
    <citation type="submission" date="2021-01" db="EMBL/GenBank/DDBJ databases">
        <title>Whole genome shotgun sequence of Microbispora corallina NBRC 16416.</title>
        <authorList>
            <person name="Komaki H."/>
            <person name="Tamura T."/>
        </authorList>
    </citation>
    <scope>NUCLEOTIDE SEQUENCE [LARGE SCALE GENOMIC DNA]</scope>
    <source>
        <strain evidence="7 8">NBRC 16416</strain>
    </source>
</reference>
<gene>
    <name evidence="7" type="ORF">Mco01_43790</name>
</gene>
<feature type="transmembrane region" description="Helical" evidence="4">
    <location>
        <begin position="117"/>
        <end position="135"/>
    </location>
</feature>
<dbReference type="CDD" id="cd16917">
    <property type="entry name" value="HATPase_UhpB-NarQ-NarX-like"/>
    <property type="match status" value="1"/>
</dbReference>
<feature type="transmembrane region" description="Helical" evidence="4">
    <location>
        <begin position="142"/>
        <end position="163"/>
    </location>
</feature>
<dbReference type="InterPro" id="IPR036890">
    <property type="entry name" value="HATPase_C_sf"/>
</dbReference>
<comment type="caution">
    <text evidence="7">The sequence shown here is derived from an EMBL/GenBank/DDBJ whole genome shotgun (WGS) entry which is preliminary data.</text>
</comment>
<evidence type="ECO:0000256" key="2">
    <source>
        <dbReference type="ARBA" id="ARBA00022777"/>
    </source>
</evidence>
<accession>A0ABQ4G2U6</accession>
<keyword evidence="4" id="KW-1133">Transmembrane helix</keyword>
<keyword evidence="8" id="KW-1185">Reference proteome</keyword>
<feature type="domain" description="Histidine kinase/HSP90-like ATPase" evidence="5">
    <location>
        <begin position="287"/>
        <end position="370"/>
    </location>
</feature>
<dbReference type="PANTHER" id="PTHR24421">
    <property type="entry name" value="NITRATE/NITRITE SENSOR PROTEIN NARX-RELATED"/>
    <property type="match status" value="1"/>
</dbReference>
<keyword evidence="1" id="KW-0808">Transferase</keyword>
<evidence type="ECO:0000256" key="1">
    <source>
        <dbReference type="ARBA" id="ARBA00022679"/>
    </source>
</evidence>
<keyword evidence="4" id="KW-0812">Transmembrane</keyword>
<sequence length="376" mass="40353">MSTDRQHWLNPLHEGERGPDAKGMYMWVTLAGGAVWDVWQGRSHPLWVAWPAVIASATLYLVVIHQAFANRRRAERLFLPALAVVCLSGAAAFGDNWVYLLPLLSIAIGTTVRHRGFPAFALGVCVAAALIVTARGGGIGDALLLCWGIFTAGIIPAIIIRLWEAIRELQRTREELARAAVTEERLRFSRDLHDLLGHTLSVMVVKAEVVRRLAAADPETAAQQAADIEEIGRQALTEVRTAVTGYRGRGLAAELETARTVLGDAGLRAVIRAPVVRLAPETDALLGWAVREGVTNVIRHSGAGSCEIDLRDGDGLVLEIRDDGGPPVPSRSGRGNGLTGLRERVAAVGGSMEAGPLPRRGFLLRVAVPDDAEGRA</sequence>
<keyword evidence="2 7" id="KW-0418">Kinase</keyword>
<keyword evidence="3" id="KW-0902">Two-component regulatory system</keyword>
<dbReference type="RefSeq" id="WP_204058728.1">
    <property type="nucleotide sequence ID" value="NZ_BAAAGP010000020.1"/>
</dbReference>
<dbReference type="GO" id="GO:0016301">
    <property type="term" value="F:kinase activity"/>
    <property type="evidence" value="ECO:0007669"/>
    <property type="project" value="UniProtKB-KW"/>
</dbReference>
<dbReference type="Gene3D" id="3.30.565.10">
    <property type="entry name" value="Histidine kinase-like ATPase, C-terminal domain"/>
    <property type="match status" value="1"/>
</dbReference>
<dbReference type="SUPFAM" id="SSF55874">
    <property type="entry name" value="ATPase domain of HSP90 chaperone/DNA topoisomerase II/histidine kinase"/>
    <property type="match status" value="1"/>
</dbReference>
<dbReference type="Proteomes" id="UP000603904">
    <property type="component" value="Unassembled WGS sequence"/>
</dbReference>
<evidence type="ECO:0000256" key="3">
    <source>
        <dbReference type="ARBA" id="ARBA00023012"/>
    </source>
</evidence>
<proteinExistence type="predicted"/>
<dbReference type="InterPro" id="IPR003594">
    <property type="entry name" value="HATPase_dom"/>
</dbReference>
<evidence type="ECO:0000256" key="4">
    <source>
        <dbReference type="SAM" id="Phobius"/>
    </source>
</evidence>
<name>A0ABQ4G2U6_9ACTN</name>
<feature type="transmembrane region" description="Helical" evidence="4">
    <location>
        <begin position="77"/>
        <end position="97"/>
    </location>
</feature>
<feature type="transmembrane region" description="Helical" evidence="4">
    <location>
        <begin position="45"/>
        <end position="65"/>
    </location>
</feature>
<dbReference type="EMBL" id="BOOC01000022">
    <property type="protein sequence ID" value="GIH41379.1"/>
    <property type="molecule type" value="Genomic_DNA"/>
</dbReference>
<evidence type="ECO:0000313" key="7">
    <source>
        <dbReference type="EMBL" id="GIH41379.1"/>
    </source>
</evidence>
<dbReference type="InterPro" id="IPR050482">
    <property type="entry name" value="Sensor_HK_TwoCompSys"/>
</dbReference>
<evidence type="ECO:0000259" key="6">
    <source>
        <dbReference type="Pfam" id="PF07730"/>
    </source>
</evidence>
<dbReference type="Gene3D" id="1.20.5.1930">
    <property type="match status" value="1"/>
</dbReference>
<dbReference type="Pfam" id="PF07730">
    <property type="entry name" value="HisKA_3"/>
    <property type="match status" value="1"/>
</dbReference>